<dbReference type="PANTHER" id="PTHR30486:SF15">
    <property type="entry name" value="TYPE II_IV SECRETION SYSTEM ATPASE"/>
    <property type="match status" value="1"/>
</dbReference>
<name>A0A1Y5SB19_9PROT</name>
<dbReference type="SUPFAM" id="SSF52540">
    <property type="entry name" value="P-loop containing nucleoside triphosphate hydrolases"/>
    <property type="match status" value="1"/>
</dbReference>
<evidence type="ECO:0000313" key="4">
    <source>
        <dbReference type="EMBL" id="SLN36665.1"/>
    </source>
</evidence>
<dbReference type="RefSeq" id="WP_217807842.1">
    <property type="nucleotide sequence ID" value="NZ_FWFR01000001.1"/>
</dbReference>
<dbReference type="InterPro" id="IPR001482">
    <property type="entry name" value="T2SS/T4SS_dom"/>
</dbReference>
<evidence type="ECO:0000256" key="2">
    <source>
        <dbReference type="SAM" id="MobiDB-lite"/>
    </source>
</evidence>
<comment type="similarity">
    <text evidence="1">Belongs to the GSP E family.</text>
</comment>
<dbReference type="Proteomes" id="UP000193200">
    <property type="component" value="Unassembled WGS sequence"/>
</dbReference>
<gene>
    <name evidence="4" type="ORF">OCH7691_01481</name>
</gene>
<evidence type="ECO:0000259" key="3">
    <source>
        <dbReference type="Pfam" id="PF00437"/>
    </source>
</evidence>
<evidence type="ECO:0000256" key="1">
    <source>
        <dbReference type="ARBA" id="ARBA00006611"/>
    </source>
</evidence>
<dbReference type="EMBL" id="FWFR01000001">
    <property type="protein sequence ID" value="SLN36665.1"/>
    <property type="molecule type" value="Genomic_DNA"/>
</dbReference>
<evidence type="ECO:0000313" key="5">
    <source>
        <dbReference type="Proteomes" id="UP000193200"/>
    </source>
</evidence>
<dbReference type="Pfam" id="PF00437">
    <property type="entry name" value="T2SSE"/>
    <property type="match status" value="1"/>
</dbReference>
<dbReference type="InParanoid" id="A0A1Y5SB19"/>
<dbReference type="AlphaFoldDB" id="A0A1Y5SB19"/>
<dbReference type="InterPro" id="IPR027417">
    <property type="entry name" value="P-loop_NTPase"/>
</dbReference>
<proteinExistence type="inferred from homology"/>
<reference evidence="4 5" key="1">
    <citation type="submission" date="2017-03" db="EMBL/GenBank/DDBJ databases">
        <authorList>
            <person name="Afonso C.L."/>
            <person name="Miller P.J."/>
            <person name="Scott M.A."/>
            <person name="Spackman E."/>
            <person name="Goraichik I."/>
            <person name="Dimitrov K.M."/>
            <person name="Suarez D.L."/>
            <person name="Swayne D.E."/>
        </authorList>
    </citation>
    <scope>NUCLEOTIDE SEQUENCE [LARGE SCALE GENOMIC DNA]</scope>
    <source>
        <strain evidence="4 5">CECT 7691</strain>
    </source>
</reference>
<dbReference type="Gene3D" id="3.40.50.300">
    <property type="entry name" value="P-loop containing nucleotide triphosphate hydrolases"/>
    <property type="match status" value="1"/>
</dbReference>
<protein>
    <submittedName>
        <fullName evidence="4">Putative conjugal transfer protein/MT3759</fullName>
    </submittedName>
</protein>
<accession>A0A1Y5SB19</accession>
<sequence length="575" mass="63614">MFSWLSSKEGEDVPAVSNGSRGGTQPEIQELAVSMLPRVAKAILPQLKGGETRGRLAQLIKGVIADIAIEDRVELNLLDQRNLVTALLNRFIDSIGGVDALARGDSAAAAREPEDWADPGLEPDETPVRQISPEAAAQANALVLYEESDGDDEKARPKTKIEVAKEHLQPLLLERIDAGLAAKMDRVDLQRDVSSIVGELMQEEQIHLNQREKRELVDDMINDMLGLGPLEELLADDRVTDIMVNGPKQVYVERGGKLDLTKVEFRDNAHVMSIASRIVSRIGRRIDESVPLVDARLLDGSRVNIIIPPLAIDGPSISIRKFAKKKITLDVMERQANLSAQMATVLRIASRSRLNILISGGTGSGKTTLLNALSRLIDSRERIVTIEDAAELQLQQPHVVRLETRAPNLEGTGEITMRHLLKNTLRMRPDRIILGEIRGEEAIDMLQAMNTGHDGSLSTIHANRPREALTRLENMVGMSGINLPPRAVRTQIAAAVHMIVQISRMRDGIRRITHISEIVGMEEDIISMQDLFWFEYKGEDRNGRLVGDFVSGGVRPHFTSRAAYYGLEQLLVENV</sequence>
<dbReference type="InterPro" id="IPR050921">
    <property type="entry name" value="T4SS_GSP_E_ATPase"/>
</dbReference>
<dbReference type="GO" id="GO:0016887">
    <property type="term" value="F:ATP hydrolysis activity"/>
    <property type="evidence" value="ECO:0007669"/>
    <property type="project" value="InterPro"/>
</dbReference>
<keyword evidence="5" id="KW-1185">Reference proteome</keyword>
<organism evidence="4 5">
    <name type="scientific">Oceanibacterium hippocampi</name>
    <dbReference type="NCBI Taxonomy" id="745714"/>
    <lineage>
        <taxon>Bacteria</taxon>
        <taxon>Pseudomonadati</taxon>
        <taxon>Pseudomonadota</taxon>
        <taxon>Alphaproteobacteria</taxon>
        <taxon>Sneathiellales</taxon>
        <taxon>Sneathiellaceae</taxon>
        <taxon>Oceanibacterium</taxon>
    </lineage>
</organism>
<dbReference type="PANTHER" id="PTHR30486">
    <property type="entry name" value="TWITCHING MOTILITY PROTEIN PILT"/>
    <property type="match status" value="1"/>
</dbReference>
<dbReference type="Gene3D" id="3.30.450.380">
    <property type="match status" value="1"/>
</dbReference>
<feature type="domain" description="Bacterial type II secretion system protein E" evidence="3">
    <location>
        <begin position="226"/>
        <end position="502"/>
    </location>
</feature>
<feature type="region of interest" description="Disordered" evidence="2">
    <location>
        <begin position="1"/>
        <end position="24"/>
    </location>
</feature>
<dbReference type="CDD" id="cd01130">
    <property type="entry name" value="VirB11-like_ATPase"/>
    <property type="match status" value="1"/>
</dbReference>